<comment type="caution">
    <text evidence="4">The sequence shown here is derived from an EMBL/GenBank/DDBJ whole genome shotgun (WGS) entry which is preliminary data.</text>
</comment>
<keyword evidence="2" id="KW-0446">Lipid-binding</keyword>
<dbReference type="SUPFAM" id="SSF47027">
    <property type="entry name" value="Acyl-CoA binding protein"/>
    <property type="match status" value="1"/>
</dbReference>
<dbReference type="PANTHER" id="PTHR23310:SF62">
    <property type="entry name" value="ACYL-COA BINDING PROTEIN 1, ISOFORM A"/>
    <property type="match status" value="1"/>
</dbReference>
<comment type="similarity">
    <text evidence="1">Belongs to the ACBP family.</text>
</comment>
<feature type="domain" description="ACB" evidence="3">
    <location>
        <begin position="6"/>
        <end position="94"/>
    </location>
</feature>
<dbReference type="PROSITE" id="PS51228">
    <property type="entry name" value="ACB_2"/>
    <property type="match status" value="1"/>
</dbReference>
<sequence>MADEKLDQDFKTAATHSKQLTMKPNNDELLELYGLYKIATGEDIKKAEAVRIFDLKEKSKRRAWQEQVDKNITPKEAKVKYIELVEKHKVTYKFDPSKVPETTREQA</sequence>
<proteinExistence type="inferred from homology"/>
<evidence type="ECO:0000256" key="2">
    <source>
        <dbReference type="ARBA" id="ARBA00023121"/>
    </source>
</evidence>
<evidence type="ECO:0000313" key="5">
    <source>
        <dbReference type="Proteomes" id="UP000283383"/>
    </source>
</evidence>
<evidence type="ECO:0000259" key="3">
    <source>
        <dbReference type="PROSITE" id="PS51228"/>
    </source>
</evidence>
<dbReference type="Pfam" id="PF00887">
    <property type="entry name" value="ACBP"/>
    <property type="match status" value="1"/>
</dbReference>
<evidence type="ECO:0000256" key="1">
    <source>
        <dbReference type="ARBA" id="ARBA00005567"/>
    </source>
</evidence>
<keyword evidence="5" id="KW-1185">Reference proteome</keyword>
<dbReference type="InterPro" id="IPR035984">
    <property type="entry name" value="Acyl-CoA-binding_sf"/>
</dbReference>
<protein>
    <submittedName>
        <fullName evidence="4">Putative acyl binding protein</fullName>
    </submittedName>
</protein>
<dbReference type="PANTHER" id="PTHR23310">
    <property type="entry name" value="ACYL-COA-BINDING PROTEIN, ACBP"/>
    <property type="match status" value="1"/>
</dbReference>
<dbReference type="AlphaFoldDB" id="A0A420HAP7"/>
<dbReference type="PRINTS" id="PR00689">
    <property type="entry name" value="ACOABINDINGP"/>
</dbReference>
<organism evidence="4 5">
    <name type="scientific">Golovinomyces cichoracearum</name>
    <dbReference type="NCBI Taxonomy" id="62708"/>
    <lineage>
        <taxon>Eukaryota</taxon>
        <taxon>Fungi</taxon>
        <taxon>Dikarya</taxon>
        <taxon>Ascomycota</taxon>
        <taxon>Pezizomycotina</taxon>
        <taxon>Leotiomycetes</taxon>
        <taxon>Erysiphales</taxon>
        <taxon>Erysiphaceae</taxon>
        <taxon>Golovinomyces</taxon>
    </lineage>
</organism>
<reference evidence="4 5" key="1">
    <citation type="journal article" date="2018" name="BMC Genomics">
        <title>Comparative genome analyses reveal sequence features reflecting distinct modes of host-adaptation between dicot and monocot powdery mildew.</title>
        <authorList>
            <person name="Wu Y."/>
            <person name="Ma X."/>
            <person name="Pan Z."/>
            <person name="Kale S.D."/>
            <person name="Song Y."/>
            <person name="King H."/>
            <person name="Zhang Q."/>
            <person name="Presley C."/>
            <person name="Deng X."/>
            <person name="Wei C.I."/>
            <person name="Xiao S."/>
        </authorList>
    </citation>
    <scope>NUCLEOTIDE SEQUENCE [LARGE SCALE GENOMIC DNA]</scope>
    <source>
        <strain evidence="4">UMSG3</strain>
    </source>
</reference>
<dbReference type="GO" id="GO:0000062">
    <property type="term" value="F:fatty-acyl-CoA binding"/>
    <property type="evidence" value="ECO:0007669"/>
    <property type="project" value="InterPro"/>
</dbReference>
<name>A0A420HAP7_9PEZI</name>
<dbReference type="EMBL" id="MCBQ01020887">
    <property type="protein sequence ID" value="RKF54495.1"/>
    <property type="molecule type" value="Genomic_DNA"/>
</dbReference>
<dbReference type="GO" id="GO:0006631">
    <property type="term" value="P:fatty acid metabolic process"/>
    <property type="evidence" value="ECO:0007669"/>
    <property type="project" value="TreeGrafter"/>
</dbReference>
<dbReference type="STRING" id="62708.A0A420HAP7"/>
<dbReference type="InterPro" id="IPR000582">
    <property type="entry name" value="Acyl-CoA-binding_protein"/>
</dbReference>
<accession>A0A420HAP7</accession>
<dbReference type="Proteomes" id="UP000283383">
    <property type="component" value="Unassembled WGS sequence"/>
</dbReference>
<evidence type="ECO:0000313" key="4">
    <source>
        <dbReference type="EMBL" id="RKF54495.1"/>
    </source>
</evidence>
<gene>
    <name evidence="4" type="ORF">GcM3_208016</name>
</gene>
<dbReference type="Gene3D" id="1.20.80.10">
    <property type="match status" value="1"/>
</dbReference>
<dbReference type="InterPro" id="IPR014352">
    <property type="entry name" value="FERM/acyl-CoA-bd_prot_sf"/>
</dbReference>